<feature type="compositionally biased region" description="Low complexity" evidence="1">
    <location>
        <begin position="110"/>
        <end position="120"/>
    </location>
</feature>
<evidence type="ECO:0000313" key="4">
    <source>
        <dbReference type="Proteomes" id="UP000037136"/>
    </source>
</evidence>
<dbReference type="Proteomes" id="UP000037136">
    <property type="component" value="Unassembled WGS sequence"/>
</dbReference>
<proteinExistence type="predicted"/>
<reference evidence="3 4" key="2">
    <citation type="journal article" date="2017" name="Sci. Rep.">
        <title>Ant-infecting Ophiocordyceps genomes reveal a high diversity of potential behavioral manipulation genes and a possible major role for enterotoxins.</title>
        <authorList>
            <person name="de Bekker C."/>
            <person name="Ohm R.A."/>
            <person name="Evans H.C."/>
            <person name="Brachmann A."/>
            <person name="Hughes D.P."/>
        </authorList>
    </citation>
    <scope>NUCLEOTIDE SEQUENCE [LARGE SCALE GENOMIC DNA]</scope>
    <source>
        <strain evidence="3 4">SC16a</strain>
    </source>
</reference>
<gene>
    <name evidence="3" type="ORF">XA68_15838</name>
</gene>
<feature type="compositionally biased region" description="Basic and acidic residues" evidence="1">
    <location>
        <begin position="251"/>
        <end position="261"/>
    </location>
</feature>
<evidence type="ECO:0000313" key="3">
    <source>
        <dbReference type="EMBL" id="PFH56868.1"/>
    </source>
</evidence>
<dbReference type="AlphaFoldDB" id="A0A2A9P6B4"/>
<comment type="caution">
    <text evidence="3">The sequence shown here is derived from an EMBL/GenBank/DDBJ whole genome shotgun (WGS) entry which is preliminary data.</text>
</comment>
<dbReference type="PANTHER" id="PTHR46370">
    <property type="entry name" value="GPALPP MOTIFS-CONTAINING PROTEIN 1"/>
    <property type="match status" value="1"/>
</dbReference>
<organism evidence="3 4">
    <name type="scientific">Ophiocordyceps unilateralis</name>
    <name type="common">Zombie-ant fungus</name>
    <name type="synonym">Torrubia unilateralis</name>
    <dbReference type="NCBI Taxonomy" id="268505"/>
    <lineage>
        <taxon>Eukaryota</taxon>
        <taxon>Fungi</taxon>
        <taxon>Dikarya</taxon>
        <taxon>Ascomycota</taxon>
        <taxon>Pezizomycotina</taxon>
        <taxon>Sordariomycetes</taxon>
        <taxon>Hypocreomycetidae</taxon>
        <taxon>Hypocreales</taxon>
        <taxon>Ophiocordycipitaceae</taxon>
        <taxon>Ophiocordyceps</taxon>
    </lineage>
</organism>
<dbReference type="InterPro" id="IPR046331">
    <property type="entry name" value="GPAM1-like"/>
</dbReference>
<dbReference type="PANTHER" id="PTHR46370:SF1">
    <property type="entry name" value="GPALPP MOTIFS-CONTAINING PROTEIN 1"/>
    <property type="match status" value="1"/>
</dbReference>
<dbReference type="OrthoDB" id="73491at2759"/>
<feature type="compositionally biased region" description="Acidic residues" evidence="1">
    <location>
        <begin position="47"/>
        <end position="57"/>
    </location>
</feature>
<sequence>MASIGPQLPAQSSKRKRTSSPSSPDEAQDPCPQRPAALTSNNNANADEIDLDADDADASAPAIGPSPPSSTSQNTIGPSLPQSTTNNTIRLSLPPGPPPPTSDDNPTHPDPYSDSDSDSYGPALPAPQRDTWMLAPPPAKTTYTERDPTRLRARKFASKPTATAPPSSSSSTSIWTETPEEKLRRLQDSVLGRSAPEPPAATRGPSAEAARERESNIAATVKAQRGTSLYDEHDKKRRRGVGVARGEEDDPSKRAFDKDKDMALGGKIGTAKRRELVSKSANFGGRFQKGSYL</sequence>
<accession>A0A2A9P6B4</accession>
<reference evidence="3 4" key="1">
    <citation type="journal article" date="2015" name="BMC Genomics">
        <title>Gene expression during zombie ant biting behavior reflects the complexity underlying fungal parasitic behavioral manipulation.</title>
        <authorList>
            <person name="de Bekker C."/>
            <person name="Ohm R.A."/>
            <person name="Loreto R.G."/>
            <person name="Sebastian A."/>
            <person name="Albert I."/>
            <person name="Merrow M."/>
            <person name="Brachmann A."/>
            <person name="Hughes D.P."/>
        </authorList>
    </citation>
    <scope>NUCLEOTIDE SEQUENCE [LARGE SCALE GENOMIC DNA]</scope>
    <source>
        <strain evidence="3 4">SC16a</strain>
    </source>
</reference>
<dbReference type="Pfam" id="PF12572">
    <property type="entry name" value="DUF3752"/>
    <property type="match status" value="1"/>
</dbReference>
<evidence type="ECO:0000259" key="2">
    <source>
        <dbReference type="Pfam" id="PF12572"/>
    </source>
</evidence>
<evidence type="ECO:0000256" key="1">
    <source>
        <dbReference type="SAM" id="MobiDB-lite"/>
    </source>
</evidence>
<feature type="domain" description="DUF3752" evidence="2">
    <location>
        <begin position="137"/>
        <end position="288"/>
    </location>
</feature>
<protein>
    <recommendedName>
        <fullName evidence="2">DUF3752 domain-containing protein</fullName>
    </recommendedName>
</protein>
<feature type="compositionally biased region" description="Polar residues" evidence="1">
    <location>
        <begin position="71"/>
        <end position="90"/>
    </location>
</feature>
<feature type="compositionally biased region" description="Low complexity" evidence="1">
    <location>
        <begin position="158"/>
        <end position="173"/>
    </location>
</feature>
<keyword evidence="4" id="KW-1185">Reference proteome</keyword>
<feature type="region of interest" description="Disordered" evidence="1">
    <location>
        <begin position="1"/>
        <end position="261"/>
    </location>
</feature>
<dbReference type="EMBL" id="LAZP02000495">
    <property type="protein sequence ID" value="PFH56868.1"/>
    <property type="molecule type" value="Genomic_DNA"/>
</dbReference>
<name>A0A2A9P6B4_OPHUN</name>
<dbReference type="InterPro" id="IPR022226">
    <property type="entry name" value="DUF3752"/>
</dbReference>